<dbReference type="GO" id="GO:0046819">
    <property type="term" value="P:protein secretion by the type V secretion system"/>
    <property type="evidence" value="ECO:0007669"/>
    <property type="project" value="TreeGrafter"/>
</dbReference>
<accession>K9VDA0</accession>
<feature type="domain" description="Haemolysin activator HlyB C-terminal" evidence="5">
    <location>
        <begin position="293"/>
        <end position="605"/>
    </location>
</feature>
<dbReference type="eggNOG" id="COG2831">
    <property type="taxonomic scope" value="Bacteria"/>
</dbReference>
<dbReference type="EMBL" id="CP003614">
    <property type="protein sequence ID" value="AFZ06118.1"/>
    <property type="molecule type" value="Genomic_DNA"/>
</dbReference>
<dbReference type="GO" id="GO:0098046">
    <property type="term" value="C:type V protein secretion system complex"/>
    <property type="evidence" value="ECO:0007669"/>
    <property type="project" value="TreeGrafter"/>
</dbReference>
<keyword evidence="3" id="KW-0998">Cell outer membrane</keyword>
<dbReference type="STRING" id="179408.Osc7112_1603"/>
<dbReference type="RefSeq" id="WP_015175436.1">
    <property type="nucleotide sequence ID" value="NC_019729.1"/>
</dbReference>
<dbReference type="AlphaFoldDB" id="K9VDA0"/>
<evidence type="ECO:0000256" key="4">
    <source>
        <dbReference type="SAM" id="MobiDB-lite"/>
    </source>
</evidence>
<evidence type="ECO:0000256" key="1">
    <source>
        <dbReference type="ARBA" id="ARBA00022452"/>
    </source>
</evidence>
<protein>
    <submittedName>
        <fullName evidence="7">Surface antigen (D15)</fullName>
    </submittedName>
</protein>
<dbReference type="Pfam" id="PF03865">
    <property type="entry name" value="ShlB"/>
    <property type="match status" value="1"/>
</dbReference>
<keyword evidence="8" id="KW-1185">Reference proteome</keyword>
<dbReference type="GO" id="GO:0008320">
    <property type="term" value="F:protein transmembrane transporter activity"/>
    <property type="evidence" value="ECO:0007669"/>
    <property type="project" value="TreeGrafter"/>
</dbReference>
<dbReference type="PANTHER" id="PTHR34597:SF3">
    <property type="entry name" value="OUTER MEMBRANE TRANSPORTER CDIB"/>
    <property type="match status" value="1"/>
</dbReference>
<feature type="region of interest" description="Disordered" evidence="4">
    <location>
        <begin position="55"/>
        <end position="123"/>
    </location>
</feature>
<dbReference type="KEGG" id="oni:Osc7112_1603"/>
<dbReference type="PATRIC" id="fig|179408.3.peg.1941"/>
<keyword evidence="2" id="KW-0812">Transmembrane</keyword>
<keyword evidence="1" id="KW-0472">Membrane</keyword>
<dbReference type="Gene3D" id="2.40.160.50">
    <property type="entry name" value="membrane protein fhac: a member of the omp85/tpsb transporter family"/>
    <property type="match status" value="1"/>
</dbReference>
<reference evidence="7 8" key="1">
    <citation type="submission" date="2012-05" db="EMBL/GenBank/DDBJ databases">
        <title>Finished chromosome of genome of Oscillatoria sp. PCC 7112.</title>
        <authorList>
            <consortium name="US DOE Joint Genome Institute"/>
            <person name="Gugger M."/>
            <person name="Coursin T."/>
            <person name="Rippka R."/>
            <person name="Tandeau De Marsac N."/>
            <person name="Huntemann M."/>
            <person name="Wei C.-L."/>
            <person name="Han J."/>
            <person name="Detter J.C."/>
            <person name="Han C."/>
            <person name="Tapia R."/>
            <person name="Davenport K."/>
            <person name="Daligault H."/>
            <person name="Erkkila T."/>
            <person name="Gu W."/>
            <person name="Munk A.C.C."/>
            <person name="Teshima H."/>
            <person name="Xu Y."/>
            <person name="Chain P."/>
            <person name="Chen A."/>
            <person name="Krypides N."/>
            <person name="Mavromatis K."/>
            <person name="Markowitz V."/>
            <person name="Szeto E."/>
            <person name="Ivanova N."/>
            <person name="Mikhailova N."/>
            <person name="Ovchinnikova G."/>
            <person name="Pagani I."/>
            <person name="Pati A."/>
            <person name="Goodwin L."/>
            <person name="Peters L."/>
            <person name="Pitluck S."/>
            <person name="Woyke T."/>
            <person name="Kerfeld C."/>
        </authorList>
    </citation>
    <scope>NUCLEOTIDE SEQUENCE [LARGE SCALE GENOMIC DNA]</scope>
    <source>
        <strain evidence="7 8">PCC 7112</strain>
    </source>
</reference>
<dbReference type="PANTHER" id="PTHR34597">
    <property type="entry name" value="SLR1661 PROTEIN"/>
    <property type="match status" value="1"/>
</dbReference>
<evidence type="ECO:0000259" key="6">
    <source>
        <dbReference type="Pfam" id="PF08479"/>
    </source>
</evidence>
<dbReference type="Gene3D" id="3.10.20.310">
    <property type="entry name" value="membrane protein fhac"/>
    <property type="match status" value="1"/>
</dbReference>
<dbReference type="InterPro" id="IPR051544">
    <property type="entry name" value="TPS_OM_transporter"/>
</dbReference>
<name>K9VDA0_9CYAN</name>
<evidence type="ECO:0000259" key="5">
    <source>
        <dbReference type="Pfam" id="PF03865"/>
    </source>
</evidence>
<evidence type="ECO:0000256" key="2">
    <source>
        <dbReference type="ARBA" id="ARBA00022692"/>
    </source>
</evidence>
<dbReference type="InterPro" id="IPR005565">
    <property type="entry name" value="Hemolysn_activator_HlyB_C"/>
</dbReference>
<dbReference type="Proteomes" id="UP000010478">
    <property type="component" value="Chromosome"/>
</dbReference>
<sequence length="647" mass="71475" precursor="true">MVDKGNQKCGDRLLQIAAGILASSSTVWPVKAQTVLLFPIEELNERPDFITQIPTATQNPNLSEPLVPQTVPSQPNLPQPANPSPSLQERKTEPKPDSSQLYECPLPVRSPEPQSPLTKTPEDTTNEVIEAISVTNFRFIGNTVFSQQTLETEITNKLLTLDSNTHQLSEIKITFAQLQQLISEVTKFYNDRGYINSFAYIPTTSEEPNQRLQNRGAAGEVTIKIVEGGLESIRVRRRTGKQRLNLNYVCSRLAIASQPLQVSRLLDALRLLELDPLIRNISAELIPGSQSNRSALEVNFEEEKTFSAALLLDNRRAPSVGSFRHQLQLTEANLFGKGDGLSVAYTNTEGSNAFDLSYTLPLNPNNGTINFSAGVTANRVVEKPFEKVDIKAAAQYLDITLRQPLLIHPRQEVAIGVTVTRRETGTSILGEDFPLSAGADAKGRTGISAVRFFQDWTVRNNDELLALRSQFSLGLGAFNATVNSEAPDSRFLAWRGQGQWIRRLRRDTFVLAKTDIQLANRTLLPLEQFGIGGGNSVRGYRQDILLGDNGISASAELRFPILGKSDRGLGVLQITPFVDAGTVWNSSGRDSLERQLLLSVGTGLRWELGDSMSANFYWGIPLVDVNSRGTTWQEKGLHFSVLSRFSF</sequence>
<dbReference type="Pfam" id="PF08479">
    <property type="entry name" value="POTRA_2"/>
    <property type="match status" value="1"/>
</dbReference>
<feature type="domain" description="Polypeptide-transport-associated ShlB-type" evidence="6">
    <location>
        <begin position="161"/>
        <end position="228"/>
    </location>
</feature>
<keyword evidence="1" id="KW-1134">Transmembrane beta strand</keyword>
<proteinExistence type="predicted"/>
<gene>
    <name evidence="7" type="ORF">Osc7112_1603</name>
</gene>
<evidence type="ECO:0000256" key="3">
    <source>
        <dbReference type="ARBA" id="ARBA00023237"/>
    </source>
</evidence>
<dbReference type="OrthoDB" id="596066at2"/>
<evidence type="ECO:0000313" key="8">
    <source>
        <dbReference type="Proteomes" id="UP000010478"/>
    </source>
</evidence>
<evidence type="ECO:0000313" key="7">
    <source>
        <dbReference type="EMBL" id="AFZ06118.1"/>
    </source>
</evidence>
<dbReference type="HOGENOM" id="CLU_021521_0_1_3"/>
<dbReference type="InterPro" id="IPR013686">
    <property type="entry name" value="Polypept-transport_assoc_ShlB"/>
</dbReference>
<organism evidence="7 8">
    <name type="scientific">Phormidium nigroviride PCC 7112</name>
    <dbReference type="NCBI Taxonomy" id="179408"/>
    <lineage>
        <taxon>Bacteria</taxon>
        <taxon>Bacillati</taxon>
        <taxon>Cyanobacteriota</taxon>
        <taxon>Cyanophyceae</taxon>
        <taxon>Oscillatoriophycideae</taxon>
        <taxon>Oscillatoriales</taxon>
        <taxon>Oscillatoriaceae</taxon>
        <taxon>Phormidium</taxon>
    </lineage>
</organism>